<name>A0A8S3AVR7_9BILA</name>
<dbReference type="Proteomes" id="UP000681720">
    <property type="component" value="Unassembled WGS sequence"/>
</dbReference>
<evidence type="ECO:0000313" key="1">
    <source>
        <dbReference type="EMBL" id="CAF4743588.1"/>
    </source>
</evidence>
<comment type="caution">
    <text evidence="1">The sequence shown here is derived from an EMBL/GenBank/DDBJ whole genome shotgun (WGS) entry which is preliminary data.</text>
</comment>
<proteinExistence type="predicted"/>
<gene>
    <name evidence="1" type="ORF">GIL414_LOCUS44840</name>
</gene>
<protein>
    <submittedName>
        <fullName evidence="1">Uncharacterized protein</fullName>
    </submittedName>
</protein>
<dbReference type="AlphaFoldDB" id="A0A8S3AVR7"/>
<accession>A0A8S3AVR7</accession>
<evidence type="ECO:0000313" key="2">
    <source>
        <dbReference type="Proteomes" id="UP000681720"/>
    </source>
</evidence>
<organism evidence="1 2">
    <name type="scientific">Rotaria magnacalcarata</name>
    <dbReference type="NCBI Taxonomy" id="392030"/>
    <lineage>
        <taxon>Eukaryota</taxon>
        <taxon>Metazoa</taxon>
        <taxon>Spiralia</taxon>
        <taxon>Gnathifera</taxon>
        <taxon>Rotifera</taxon>
        <taxon>Eurotatoria</taxon>
        <taxon>Bdelloidea</taxon>
        <taxon>Philodinida</taxon>
        <taxon>Philodinidae</taxon>
        <taxon>Rotaria</taxon>
    </lineage>
</organism>
<sequence>MPGFVASQKDYRKVTNIAGIDWEEKPVEPSMFKYPPQDTFQSSDPLFEEHNRINNHNHINGNQSQV</sequence>
<reference evidence="1" key="1">
    <citation type="submission" date="2021-02" db="EMBL/GenBank/DDBJ databases">
        <authorList>
            <person name="Nowell W R."/>
        </authorList>
    </citation>
    <scope>NUCLEOTIDE SEQUENCE</scope>
</reference>
<dbReference type="EMBL" id="CAJOBJ010136302">
    <property type="protein sequence ID" value="CAF4743588.1"/>
    <property type="molecule type" value="Genomic_DNA"/>
</dbReference>